<dbReference type="AlphaFoldDB" id="A0A453NLF5"/>
<dbReference type="PANTHER" id="PTHR46890:SF48">
    <property type="entry name" value="RNA-DIRECTED DNA POLYMERASE"/>
    <property type="match status" value="1"/>
</dbReference>
<reference evidence="2" key="3">
    <citation type="journal article" date="2017" name="Nature">
        <title>Genome sequence of the progenitor of the wheat D genome Aegilops tauschii.</title>
        <authorList>
            <person name="Luo M.C."/>
            <person name="Gu Y.Q."/>
            <person name="Puiu D."/>
            <person name="Wang H."/>
            <person name="Twardziok S.O."/>
            <person name="Deal K.R."/>
            <person name="Huo N."/>
            <person name="Zhu T."/>
            <person name="Wang L."/>
            <person name="Wang Y."/>
            <person name="McGuire P.E."/>
            <person name="Liu S."/>
            <person name="Long H."/>
            <person name="Ramasamy R.K."/>
            <person name="Rodriguez J.C."/>
            <person name="Van S.L."/>
            <person name="Yuan L."/>
            <person name="Wang Z."/>
            <person name="Xia Z."/>
            <person name="Xiao L."/>
            <person name="Anderson O.D."/>
            <person name="Ouyang S."/>
            <person name="Liang Y."/>
            <person name="Zimin A.V."/>
            <person name="Pertea G."/>
            <person name="Qi P."/>
            <person name="Bennetzen J.L."/>
            <person name="Dai X."/>
            <person name="Dawson M.W."/>
            <person name="Muller H.G."/>
            <person name="Kugler K."/>
            <person name="Rivarola-Duarte L."/>
            <person name="Spannagl M."/>
            <person name="Mayer K.F.X."/>
            <person name="Lu F.H."/>
            <person name="Bevan M.W."/>
            <person name="Leroy P."/>
            <person name="Li P."/>
            <person name="You F.M."/>
            <person name="Sun Q."/>
            <person name="Liu Z."/>
            <person name="Lyons E."/>
            <person name="Wicker T."/>
            <person name="Salzberg S.L."/>
            <person name="Devos K.M."/>
            <person name="Dvorak J."/>
        </authorList>
    </citation>
    <scope>NUCLEOTIDE SEQUENCE [LARGE SCALE GENOMIC DNA]</scope>
    <source>
        <strain evidence="2">cv. AL8/78</strain>
    </source>
</reference>
<evidence type="ECO:0000313" key="3">
    <source>
        <dbReference type="Proteomes" id="UP000015105"/>
    </source>
</evidence>
<name>A0A453NLF5_AEGTS</name>
<reference evidence="3" key="1">
    <citation type="journal article" date="2014" name="Science">
        <title>Ancient hybridizations among the ancestral genomes of bread wheat.</title>
        <authorList>
            <consortium name="International Wheat Genome Sequencing Consortium,"/>
            <person name="Marcussen T."/>
            <person name="Sandve S.R."/>
            <person name="Heier L."/>
            <person name="Spannagl M."/>
            <person name="Pfeifer M."/>
            <person name="Jakobsen K.S."/>
            <person name="Wulff B.B."/>
            <person name="Steuernagel B."/>
            <person name="Mayer K.F."/>
            <person name="Olsen O.A."/>
        </authorList>
    </citation>
    <scope>NUCLEOTIDE SEQUENCE [LARGE SCALE GENOMIC DNA]</scope>
    <source>
        <strain evidence="3">cv. AL8/78</strain>
    </source>
</reference>
<dbReference type="InterPro" id="IPR052343">
    <property type="entry name" value="Retrotransposon-Effector_Assoc"/>
</dbReference>
<organism evidence="2 3">
    <name type="scientific">Aegilops tauschii subsp. strangulata</name>
    <name type="common">Goatgrass</name>
    <dbReference type="NCBI Taxonomy" id="200361"/>
    <lineage>
        <taxon>Eukaryota</taxon>
        <taxon>Viridiplantae</taxon>
        <taxon>Streptophyta</taxon>
        <taxon>Embryophyta</taxon>
        <taxon>Tracheophyta</taxon>
        <taxon>Spermatophyta</taxon>
        <taxon>Magnoliopsida</taxon>
        <taxon>Liliopsida</taxon>
        <taxon>Poales</taxon>
        <taxon>Poaceae</taxon>
        <taxon>BOP clade</taxon>
        <taxon>Pooideae</taxon>
        <taxon>Triticodae</taxon>
        <taxon>Triticeae</taxon>
        <taxon>Triticinae</taxon>
        <taxon>Aegilops</taxon>
    </lineage>
</organism>
<dbReference type="InterPro" id="IPR000477">
    <property type="entry name" value="RT_dom"/>
</dbReference>
<proteinExistence type="predicted"/>
<sequence>MITWKWDDITKRNRSTLHFPLPRNHSNITQYRPISLCSVIYKICSKVLANHLREILDEIFAEEQSAFVPGRLITDNFLTAYKCIDAMKRKKGK</sequence>
<reference evidence="3" key="2">
    <citation type="journal article" date="2017" name="Nat. Plants">
        <title>The Aegilops tauschii genome reveals multiple impacts of transposons.</title>
        <authorList>
            <person name="Zhao G."/>
            <person name="Zou C."/>
            <person name="Li K."/>
            <person name="Wang K."/>
            <person name="Li T."/>
            <person name="Gao L."/>
            <person name="Zhang X."/>
            <person name="Wang H."/>
            <person name="Yang Z."/>
            <person name="Liu X."/>
            <person name="Jiang W."/>
            <person name="Mao L."/>
            <person name="Kong X."/>
            <person name="Jiao Y."/>
            <person name="Jia J."/>
        </authorList>
    </citation>
    <scope>NUCLEOTIDE SEQUENCE [LARGE SCALE GENOMIC DNA]</scope>
    <source>
        <strain evidence="3">cv. AL8/78</strain>
    </source>
</reference>
<evidence type="ECO:0000259" key="1">
    <source>
        <dbReference type="Pfam" id="PF00078"/>
    </source>
</evidence>
<keyword evidence="3" id="KW-1185">Reference proteome</keyword>
<dbReference type="PANTHER" id="PTHR46890">
    <property type="entry name" value="NON-LTR RETROLELEMENT REVERSE TRANSCRIPTASE-LIKE PROTEIN-RELATED"/>
    <property type="match status" value="1"/>
</dbReference>
<dbReference type="Pfam" id="PF00078">
    <property type="entry name" value="RVT_1"/>
    <property type="match status" value="1"/>
</dbReference>
<reference evidence="2" key="5">
    <citation type="journal article" date="2021" name="G3 (Bethesda)">
        <title>Aegilops tauschii genome assembly Aet v5.0 features greater sequence contiguity and improved annotation.</title>
        <authorList>
            <person name="Wang L."/>
            <person name="Zhu T."/>
            <person name="Rodriguez J.C."/>
            <person name="Deal K.R."/>
            <person name="Dubcovsky J."/>
            <person name="McGuire P.E."/>
            <person name="Lux T."/>
            <person name="Spannagl M."/>
            <person name="Mayer K.F.X."/>
            <person name="Baldrich P."/>
            <person name="Meyers B.C."/>
            <person name="Huo N."/>
            <person name="Gu Y.Q."/>
            <person name="Zhou H."/>
            <person name="Devos K.M."/>
            <person name="Bennetzen J.L."/>
            <person name="Unver T."/>
            <person name="Budak H."/>
            <person name="Gulick P.J."/>
            <person name="Galiba G."/>
            <person name="Kalapos B."/>
            <person name="Nelson D.R."/>
            <person name="Li P."/>
            <person name="You F.M."/>
            <person name="Luo M.C."/>
            <person name="Dvorak J."/>
        </authorList>
    </citation>
    <scope>NUCLEOTIDE SEQUENCE [LARGE SCALE GENOMIC DNA]</scope>
    <source>
        <strain evidence="2">cv. AL8/78</strain>
    </source>
</reference>
<protein>
    <recommendedName>
        <fullName evidence="1">Reverse transcriptase domain-containing protein</fullName>
    </recommendedName>
</protein>
<dbReference type="Gramene" id="AET6Gv20413900.22">
    <property type="protein sequence ID" value="AET6Gv20413900.22"/>
    <property type="gene ID" value="AET6Gv20413900"/>
</dbReference>
<dbReference type="EnsemblPlants" id="AET6Gv20413900.22">
    <property type="protein sequence ID" value="AET6Gv20413900.22"/>
    <property type="gene ID" value="AET6Gv20413900"/>
</dbReference>
<accession>A0A453NLF5</accession>
<evidence type="ECO:0000313" key="2">
    <source>
        <dbReference type="EnsemblPlants" id="AET6Gv20413900.22"/>
    </source>
</evidence>
<reference evidence="2" key="4">
    <citation type="submission" date="2019-03" db="UniProtKB">
        <authorList>
            <consortium name="EnsemblPlants"/>
        </authorList>
    </citation>
    <scope>IDENTIFICATION</scope>
</reference>
<feature type="domain" description="Reverse transcriptase" evidence="1">
    <location>
        <begin position="28"/>
        <end position="88"/>
    </location>
</feature>
<dbReference type="Proteomes" id="UP000015105">
    <property type="component" value="Chromosome 6D"/>
</dbReference>